<keyword evidence="3" id="KW-0804">Transcription</keyword>
<dbReference type="VEuPathDB" id="FungiDB:RhiirFUN_009620"/>
<dbReference type="InterPro" id="IPR006447">
    <property type="entry name" value="Myb_dom_plants"/>
</dbReference>
<evidence type="ECO:0000256" key="4">
    <source>
        <dbReference type="ARBA" id="ARBA00023242"/>
    </source>
</evidence>
<dbReference type="NCBIfam" id="TIGR01557">
    <property type="entry name" value="myb_SHAQKYF"/>
    <property type="match status" value="1"/>
</dbReference>
<accession>U9TLS9</accession>
<dbReference type="InterPro" id="IPR009057">
    <property type="entry name" value="Homeodomain-like_sf"/>
</dbReference>
<dbReference type="PROSITE" id="PS51293">
    <property type="entry name" value="SANT"/>
    <property type="match status" value="1"/>
</dbReference>
<reference evidence="9" key="1">
    <citation type="submission" date="2013-07" db="EMBL/GenBank/DDBJ databases">
        <title>The genome of an arbuscular mycorrhizal fungus provides insights into the evolution of the oldest plant symbiosis.</title>
        <authorList>
            <consortium name="DOE Joint Genome Institute"/>
            <person name="Tisserant E."/>
            <person name="Malbreil M."/>
            <person name="Kuo A."/>
            <person name="Kohler A."/>
            <person name="Symeonidi A."/>
            <person name="Balestrini R."/>
            <person name="Charron P."/>
            <person name="Duensing N."/>
            <person name="Frei-dit-Frey N."/>
            <person name="Gianinazzi-Pearson V."/>
            <person name="Gilbert B."/>
            <person name="Handa Y."/>
            <person name="Hijri M."/>
            <person name="Kaul R."/>
            <person name="Kawaguchi M."/>
            <person name="Krajinski F."/>
            <person name="Lammers P."/>
            <person name="Lapierre D."/>
            <person name="Masclaux F.G."/>
            <person name="Murat C."/>
            <person name="Morin E."/>
            <person name="Ndikumana S."/>
            <person name="Pagni M."/>
            <person name="Petitpierre D."/>
            <person name="Requena N."/>
            <person name="Rosikiewicz P."/>
            <person name="Riley R."/>
            <person name="Saito K."/>
            <person name="San Clemente H."/>
            <person name="Shapiro H."/>
            <person name="van Tuinen D."/>
            <person name="Becard G."/>
            <person name="Bonfante P."/>
            <person name="Paszkowski U."/>
            <person name="Shachar-Hill Y."/>
            <person name="Young J.P."/>
            <person name="Sanders I.R."/>
            <person name="Henrissat B."/>
            <person name="Rensing S.A."/>
            <person name="Grigoriev I.V."/>
            <person name="Corradi N."/>
            <person name="Roux C."/>
            <person name="Martin F."/>
        </authorList>
    </citation>
    <scope>NUCLEOTIDE SEQUENCE</scope>
    <source>
        <strain evidence="9">DAOM 197198</strain>
    </source>
</reference>
<dbReference type="Gene3D" id="1.10.10.60">
    <property type="entry name" value="Homeodomain-like"/>
    <property type="match status" value="1"/>
</dbReference>
<evidence type="ECO:0000256" key="5">
    <source>
        <dbReference type="SAM" id="MobiDB-lite"/>
    </source>
</evidence>
<name>U9TLS9_RHIID</name>
<keyword evidence="4" id="KW-0539">Nucleus</keyword>
<dbReference type="SMART" id="SM00717">
    <property type="entry name" value="SANT"/>
    <property type="match status" value="1"/>
</dbReference>
<dbReference type="PROSITE" id="PS50090">
    <property type="entry name" value="MYB_LIKE"/>
    <property type="match status" value="1"/>
</dbReference>
<feature type="compositionally biased region" description="Basic and acidic residues" evidence="5">
    <location>
        <begin position="40"/>
        <end position="50"/>
    </location>
</feature>
<dbReference type="eggNOG" id="ENOG502T31N">
    <property type="taxonomic scope" value="Eukaryota"/>
</dbReference>
<dbReference type="PANTHER" id="PTHR12802">
    <property type="entry name" value="SWI/SNF COMPLEX-RELATED"/>
    <property type="match status" value="1"/>
</dbReference>
<dbReference type="GO" id="GO:0003677">
    <property type="term" value="F:DNA binding"/>
    <property type="evidence" value="ECO:0007669"/>
    <property type="project" value="UniProtKB-KW"/>
</dbReference>
<dbReference type="InterPro" id="IPR017930">
    <property type="entry name" value="Myb_dom"/>
</dbReference>
<evidence type="ECO:0000256" key="1">
    <source>
        <dbReference type="ARBA" id="ARBA00023015"/>
    </source>
</evidence>
<evidence type="ECO:0000259" key="6">
    <source>
        <dbReference type="PROSITE" id="PS50090"/>
    </source>
</evidence>
<dbReference type="EMBL" id="KI288436">
    <property type="protein sequence ID" value="ESA09139.1"/>
    <property type="molecule type" value="Genomic_DNA"/>
</dbReference>
<dbReference type="CDD" id="cd00167">
    <property type="entry name" value="SANT"/>
    <property type="match status" value="1"/>
</dbReference>
<dbReference type="Pfam" id="PF00249">
    <property type="entry name" value="Myb_DNA-binding"/>
    <property type="match status" value="1"/>
</dbReference>
<dbReference type="InterPro" id="IPR017884">
    <property type="entry name" value="SANT_dom"/>
</dbReference>
<evidence type="ECO:0000256" key="3">
    <source>
        <dbReference type="ARBA" id="ARBA00023163"/>
    </source>
</evidence>
<dbReference type="AlphaFoldDB" id="U9TLS9"/>
<evidence type="ECO:0000259" key="8">
    <source>
        <dbReference type="PROSITE" id="PS51294"/>
    </source>
</evidence>
<gene>
    <name evidence="9" type="ORF">GLOINDRAFT_205957</name>
</gene>
<organism evidence="9">
    <name type="scientific">Rhizophagus irregularis (strain DAOM 181602 / DAOM 197198 / MUCL 43194)</name>
    <name type="common">Arbuscular mycorrhizal fungus</name>
    <name type="synonym">Glomus intraradices</name>
    <dbReference type="NCBI Taxonomy" id="747089"/>
    <lineage>
        <taxon>Eukaryota</taxon>
        <taxon>Fungi</taxon>
        <taxon>Fungi incertae sedis</taxon>
        <taxon>Mucoromycota</taxon>
        <taxon>Glomeromycotina</taxon>
        <taxon>Glomeromycetes</taxon>
        <taxon>Glomerales</taxon>
        <taxon>Glomeraceae</taxon>
        <taxon>Rhizophagus</taxon>
    </lineage>
</organism>
<keyword evidence="1" id="KW-0805">Transcription regulation</keyword>
<feature type="region of interest" description="Disordered" evidence="5">
    <location>
        <begin position="23"/>
        <end position="61"/>
    </location>
</feature>
<sequence>MISHPNNDSVSIDDSSNIYVFENISNNGKNGEGNSGSQRNEVKSNSEPIKKQKKTPKKILPGMNIGAYSDEEESLFLSGLDLYGRDWKKLAEHIKTRDTNSIRSHAQKHFIKLFRDGIPLPLKVKK</sequence>
<dbReference type="HOGENOM" id="CLU_1982740_0_0_1"/>
<feature type="domain" description="HTH myb-type" evidence="8">
    <location>
        <begin position="60"/>
        <end position="114"/>
    </location>
</feature>
<evidence type="ECO:0000256" key="2">
    <source>
        <dbReference type="ARBA" id="ARBA00023125"/>
    </source>
</evidence>
<proteinExistence type="predicted"/>
<dbReference type="InterPro" id="IPR001005">
    <property type="entry name" value="SANT/Myb"/>
</dbReference>
<evidence type="ECO:0000313" key="9">
    <source>
        <dbReference type="EMBL" id="ESA09139.1"/>
    </source>
</evidence>
<protein>
    <submittedName>
        <fullName evidence="9">Uncharacterized protein</fullName>
    </submittedName>
</protein>
<evidence type="ECO:0000259" key="7">
    <source>
        <dbReference type="PROSITE" id="PS51293"/>
    </source>
</evidence>
<keyword evidence="2" id="KW-0238">DNA-binding</keyword>
<feature type="domain" description="Myb-like" evidence="6">
    <location>
        <begin position="60"/>
        <end position="110"/>
    </location>
</feature>
<dbReference type="SUPFAM" id="SSF46689">
    <property type="entry name" value="Homeodomain-like"/>
    <property type="match status" value="1"/>
</dbReference>
<feature type="domain" description="SANT" evidence="7">
    <location>
        <begin position="69"/>
        <end position="114"/>
    </location>
</feature>
<dbReference type="PROSITE" id="PS51294">
    <property type="entry name" value="HTH_MYB"/>
    <property type="match status" value="1"/>
</dbReference>
<dbReference type="PANTHER" id="PTHR12802:SF173">
    <property type="entry name" value="MYB-LIKE PROTEIN K"/>
    <property type="match status" value="1"/>
</dbReference>